<protein>
    <submittedName>
        <fullName evidence="1">Uncharacterized protein</fullName>
    </submittedName>
</protein>
<dbReference type="AlphaFoldDB" id="A0AAV6NND6"/>
<organism evidence="1 2">
    <name type="scientific">Cucurbita argyrosperma subsp. sororia</name>
    <dbReference type="NCBI Taxonomy" id="37648"/>
    <lineage>
        <taxon>Eukaryota</taxon>
        <taxon>Viridiplantae</taxon>
        <taxon>Streptophyta</taxon>
        <taxon>Embryophyta</taxon>
        <taxon>Tracheophyta</taxon>
        <taxon>Spermatophyta</taxon>
        <taxon>Magnoliopsida</taxon>
        <taxon>eudicotyledons</taxon>
        <taxon>Gunneridae</taxon>
        <taxon>Pentapetalae</taxon>
        <taxon>rosids</taxon>
        <taxon>fabids</taxon>
        <taxon>Cucurbitales</taxon>
        <taxon>Cucurbitaceae</taxon>
        <taxon>Cucurbiteae</taxon>
        <taxon>Cucurbita</taxon>
    </lineage>
</organism>
<sequence>MTSSWLLEGRLWFFSFHPMCQILEGLIYDVKEIFSCSSSLVRLVGTLPDRILKHLQEVLFLSVPLSGFMWLVYVNLDHFEGSLEGCSYDDILLVADEFMPFPLGSTCVIVGEHELCYHLKWASTSKRHEIVT</sequence>
<proteinExistence type="predicted"/>
<keyword evidence="2" id="KW-1185">Reference proteome</keyword>
<gene>
    <name evidence="1" type="ORF">SDJN03_06070</name>
</gene>
<dbReference type="EMBL" id="JAGKQH010000004">
    <property type="protein sequence ID" value="KAG6600837.1"/>
    <property type="molecule type" value="Genomic_DNA"/>
</dbReference>
<reference evidence="1 2" key="1">
    <citation type="journal article" date="2021" name="Hortic Res">
        <title>The domestication of Cucurbita argyrosperma as revealed by the genome of its wild relative.</title>
        <authorList>
            <person name="Barrera-Redondo J."/>
            <person name="Sanchez-de la Vega G."/>
            <person name="Aguirre-Liguori J.A."/>
            <person name="Castellanos-Morales G."/>
            <person name="Gutierrez-Guerrero Y.T."/>
            <person name="Aguirre-Dugua X."/>
            <person name="Aguirre-Planter E."/>
            <person name="Tenaillon M.I."/>
            <person name="Lira-Saade R."/>
            <person name="Eguiarte L.E."/>
        </authorList>
    </citation>
    <scope>NUCLEOTIDE SEQUENCE [LARGE SCALE GENOMIC DNA]</scope>
    <source>
        <strain evidence="1">JBR-2021</strain>
    </source>
</reference>
<feature type="non-terminal residue" evidence="1">
    <location>
        <position position="1"/>
    </location>
</feature>
<accession>A0AAV6NND6</accession>
<comment type="caution">
    <text evidence="1">The sequence shown here is derived from an EMBL/GenBank/DDBJ whole genome shotgun (WGS) entry which is preliminary data.</text>
</comment>
<evidence type="ECO:0000313" key="2">
    <source>
        <dbReference type="Proteomes" id="UP000685013"/>
    </source>
</evidence>
<name>A0AAV6NND6_9ROSI</name>
<dbReference type="Proteomes" id="UP000685013">
    <property type="component" value="Chromosome 4"/>
</dbReference>
<evidence type="ECO:0000313" key="1">
    <source>
        <dbReference type="EMBL" id="KAG6600837.1"/>
    </source>
</evidence>